<feature type="transmembrane region" description="Helical" evidence="7">
    <location>
        <begin position="94"/>
        <end position="117"/>
    </location>
</feature>
<feature type="transmembrane region" description="Helical" evidence="7">
    <location>
        <begin position="34"/>
        <end position="53"/>
    </location>
</feature>
<keyword evidence="2" id="KW-0813">Transport</keyword>
<feature type="transmembrane region" description="Helical" evidence="7">
    <location>
        <begin position="164"/>
        <end position="187"/>
    </location>
</feature>
<evidence type="ECO:0000256" key="3">
    <source>
        <dbReference type="ARBA" id="ARBA00022475"/>
    </source>
</evidence>
<dbReference type="PANTHER" id="PTHR36838">
    <property type="entry name" value="AUXIN EFFLUX CARRIER FAMILY PROTEIN"/>
    <property type="match status" value="1"/>
</dbReference>
<evidence type="ECO:0000256" key="5">
    <source>
        <dbReference type="ARBA" id="ARBA00022989"/>
    </source>
</evidence>
<keyword evidence="9" id="KW-1185">Reference proteome</keyword>
<feature type="transmembrane region" description="Helical" evidence="7">
    <location>
        <begin position="123"/>
        <end position="143"/>
    </location>
</feature>
<accession>A0ABX6IL62</accession>
<dbReference type="RefSeq" id="WP_213244691.1">
    <property type="nucleotide sequence ID" value="NZ_CP045806.1"/>
</dbReference>
<evidence type="ECO:0000256" key="4">
    <source>
        <dbReference type="ARBA" id="ARBA00022692"/>
    </source>
</evidence>
<organism evidence="8 9">
    <name type="scientific">Gordonia pseudamarae</name>
    <dbReference type="NCBI Taxonomy" id="2831662"/>
    <lineage>
        <taxon>Bacteria</taxon>
        <taxon>Bacillati</taxon>
        <taxon>Actinomycetota</taxon>
        <taxon>Actinomycetes</taxon>
        <taxon>Mycobacteriales</taxon>
        <taxon>Gordoniaceae</taxon>
        <taxon>Gordonia</taxon>
    </lineage>
</organism>
<evidence type="ECO:0000256" key="2">
    <source>
        <dbReference type="ARBA" id="ARBA00022448"/>
    </source>
</evidence>
<dbReference type="Pfam" id="PF03547">
    <property type="entry name" value="Mem_trans"/>
    <property type="match status" value="1"/>
</dbReference>
<evidence type="ECO:0000313" key="9">
    <source>
        <dbReference type="Proteomes" id="UP001059836"/>
    </source>
</evidence>
<name>A0ABX6IL62_9ACTN</name>
<feature type="transmembrane region" description="Helical" evidence="7">
    <location>
        <begin position="6"/>
        <end position="22"/>
    </location>
</feature>
<feature type="transmembrane region" description="Helical" evidence="7">
    <location>
        <begin position="232"/>
        <end position="250"/>
    </location>
</feature>
<dbReference type="Proteomes" id="UP001059836">
    <property type="component" value="Chromosome"/>
</dbReference>
<proteinExistence type="predicted"/>
<dbReference type="EMBL" id="CP045809">
    <property type="protein sequence ID" value="QHN36437.1"/>
    <property type="molecule type" value="Genomic_DNA"/>
</dbReference>
<sequence>MSGVISGFTVIFIVVGAGYLLGRTNTLGEHAHEVLSRLVFFVCTPALLLHSLVTSDLSVVFSSTLVIAGGSAFAIGVVYLLIAGLWLRGPIPELTIGALSASYVNSVNLGLPIAIFVLDDASFIAPLLLFQILIYSPIALTALDLTALGRQSGTGRRATLLDSVITPVTNPIVLGGVTGLIISLIGWTPPEAIMKSFEMLGSASVPAALLAFGLSLTGVAVFKKGESPRRDIALASVLKLVVMPVMVYLVARFGFGQTGHQLFAQVVIAALPTAQNVLVYATRYRRGQILARDTALITTLGSIPTIAVIALLLA</sequence>
<comment type="subcellular location">
    <subcellularLocation>
        <location evidence="1">Membrane</location>
        <topology evidence="1">Multi-pass membrane protein</topology>
    </subcellularLocation>
</comment>
<evidence type="ECO:0000256" key="6">
    <source>
        <dbReference type="ARBA" id="ARBA00023136"/>
    </source>
</evidence>
<evidence type="ECO:0000313" key="8">
    <source>
        <dbReference type="EMBL" id="QHN36437.1"/>
    </source>
</evidence>
<evidence type="ECO:0000256" key="1">
    <source>
        <dbReference type="ARBA" id="ARBA00004141"/>
    </source>
</evidence>
<keyword evidence="3" id="KW-1003">Cell membrane</keyword>
<feature type="transmembrane region" description="Helical" evidence="7">
    <location>
        <begin position="294"/>
        <end position="313"/>
    </location>
</feature>
<feature type="transmembrane region" description="Helical" evidence="7">
    <location>
        <begin position="199"/>
        <end position="220"/>
    </location>
</feature>
<evidence type="ECO:0000256" key="7">
    <source>
        <dbReference type="SAM" id="Phobius"/>
    </source>
</evidence>
<keyword evidence="6 7" id="KW-0472">Membrane</keyword>
<keyword evidence="4 7" id="KW-0812">Transmembrane</keyword>
<keyword evidence="5 7" id="KW-1133">Transmembrane helix</keyword>
<dbReference type="PANTHER" id="PTHR36838:SF1">
    <property type="entry name" value="SLR1864 PROTEIN"/>
    <property type="match status" value="1"/>
</dbReference>
<protein>
    <submittedName>
        <fullName evidence="8">AEC family transporter</fullName>
    </submittedName>
</protein>
<gene>
    <name evidence="8" type="ORF">GII31_17660</name>
</gene>
<feature type="transmembrane region" description="Helical" evidence="7">
    <location>
        <begin position="262"/>
        <end position="282"/>
    </location>
</feature>
<dbReference type="InterPro" id="IPR004776">
    <property type="entry name" value="Mem_transp_PIN-like"/>
</dbReference>
<feature type="transmembrane region" description="Helical" evidence="7">
    <location>
        <begin position="59"/>
        <end position="82"/>
    </location>
</feature>
<reference evidence="8" key="1">
    <citation type="journal article" date="2021" name="Nat. Microbiol.">
        <title>Cocultivation of an ultrasmall environmental parasitic bacterium with lytic ability against bacteria associated with wastewater foams.</title>
        <authorList>
            <person name="Batinovic S."/>
            <person name="Rose J.J.A."/>
            <person name="Ratcliffe J."/>
            <person name="Seviour R.J."/>
            <person name="Petrovski S."/>
        </authorList>
    </citation>
    <scope>NUCLEOTIDE SEQUENCE</scope>
    <source>
        <strain evidence="8">CON9</strain>
    </source>
</reference>